<evidence type="ECO:0000313" key="2">
    <source>
        <dbReference type="Proteomes" id="UP000652761"/>
    </source>
</evidence>
<comment type="caution">
    <text evidence="1">The sequence shown here is derived from an EMBL/GenBank/DDBJ whole genome shotgun (WGS) entry which is preliminary data.</text>
</comment>
<proteinExistence type="predicted"/>
<sequence>MKEKETSKTNIIKKSEKSCLPLLEGPWMRYVYQEGDKQLILRTMKKNNFVGHRKQVEGLLRKRTISDVLVTT</sequence>
<evidence type="ECO:0000313" key="1">
    <source>
        <dbReference type="EMBL" id="MQL80564.1"/>
    </source>
</evidence>
<dbReference type="EMBL" id="NMUH01000514">
    <property type="protein sequence ID" value="MQL80564.1"/>
    <property type="molecule type" value="Genomic_DNA"/>
</dbReference>
<accession>A0A843UF47</accession>
<dbReference type="AlphaFoldDB" id="A0A843UF47"/>
<dbReference type="Proteomes" id="UP000652761">
    <property type="component" value="Unassembled WGS sequence"/>
</dbReference>
<gene>
    <name evidence="1" type="ORF">Taro_013008</name>
</gene>
<protein>
    <submittedName>
        <fullName evidence="1">Uncharacterized protein</fullName>
    </submittedName>
</protein>
<name>A0A843UF47_COLES</name>
<reference evidence="1" key="1">
    <citation type="submission" date="2017-07" db="EMBL/GenBank/DDBJ databases">
        <title>Taro Niue Genome Assembly and Annotation.</title>
        <authorList>
            <person name="Atibalentja N."/>
            <person name="Keating K."/>
            <person name="Fields C.J."/>
        </authorList>
    </citation>
    <scope>NUCLEOTIDE SEQUENCE</scope>
    <source>
        <strain evidence="1">Niue_2</strain>
        <tissue evidence="1">Leaf</tissue>
    </source>
</reference>
<organism evidence="1 2">
    <name type="scientific">Colocasia esculenta</name>
    <name type="common">Wild taro</name>
    <name type="synonym">Arum esculentum</name>
    <dbReference type="NCBI Taxonomy" id="4460"/>
    <lineage>
        <taxon>Eukaryota</taxon>
        <taxon>Viridiplantae</taxon>
        <taxon>Streptophyta</taxon>
        <taxon>Embryophyta</taxon>
        <taxon>Tracheophyta</taxon>
        <taxon>Spermatophyta</taxon>
        <taxon>Magnoliopsida</taxon>
        <taxon>Liliopsida</taxon>
        <taxon>Araceae</taxon>
        <taxon>Aroideae</taxon>
        <taxon>Colocasieae</taxon>
        <taxon>Colocasia</taxon>
    </lineage>
</organism>
<keyword evidence="2" id="KW-1185">Reference proteome</keyword>